<sequence length="61" mass="7185">MARKAKIVRNQQQLKYKNRYRNRCALCGRSRGYLRDFGMCRICFRSLANKGEIPGVTKSSW</sequence>
<evidence type="ECO:0000256" key="9">
    <source>
        <dbReference type="ARBA" id="ARBA00047110"/>
    </source>
</evidence>
<evidence type="ECO:0000256" key="2">
    <source>
        <dbReference type="ARBA" id="ARBA00022723"/>
    </source>
</evidence>
<comment type="caution">
    <text evidence="11">The sequence shown here is derived from an EMBL/GenBank/DDBJ whole genome shotgun (WGS) entry which is preliminary data.</text>
</comment>
<evidence type="ECO:0000256" key="4">
    <source>
        <dbReference type="ARBA" id="ARBA00022833"/>
    </source>
</evidence>
<protein>
    <recommendedName>
        <fullName evidence="8 10">Small ribosomal subunit protein uS14</fullName>
    </recommendedName>
</protein>
<comment type="cofactor">
    <cofactor evidence="10">
        <name>Zn(2+)</name>
        <dbReference type="ChEBI" id="CHEBI:29105"/>
    </cofactor>
    <text evidence="10">Binds 1 zinc ion per subunit.</text>
</comment>
<dbReference type="GO" id="GO:0003735">
    <property type="term" value="F:structural constituent of ribosome"/>
    <property type="evidence" value="ECO:0007669"/>
    <property type="project" value="InterPro"/>
</dbReference>
<comment type="similarity">
    <text evidence="10">Belongs to the universal ribosomal protein uS14 family. Zinc-binding uS14 subfamily.</text>
</comment>
<dbReference type="PANTHER" id="PTHR19836:SF19">
    <property type="entry name" value="SMALL RIBOSOMAL SUBUNIT PROTEIN US14M"/>
    <property type="match status" value="1"/>
</dbReference>
<gene>
    <name evidence="10 11" type="primary">rpsZ</name>
    <name evidence="10" type="synonym">rpsN</name>
    <name evidence="11" type="ORF">BWY41_00092</name>
</gene>
<comment type="function">
    <text evidence="1 10">Binds 16S rRNA, required for the assembly of 30S particles and may also be responsible for determining the conformation of the 16S rRNA at the A site.</text>
</comment>
<dbReference type="EMBL" id="MWBQ01000017">
    <property type="protein sequence ID" value="OQA61540.1"/>
    <property type="molecule type" value="Genomic_DNA"/>
</dbReference>
<feature type="binding site" evidence="10">
    <location>
        <position position="43"/>
    </location>
    <ligand>
        <name>Zn(2+)</name>
        <dbReference type="ChEBI" id="CHEBI:29105"/>
    </ligand>
</feature>
<keyword evidence="6 10" id="KW-0689">Ribosomal protein</keyword>
<keyword evidence="5 10" id="KW-0694">RNA-binding</keyword>
<dbReference type="GO" id="GO:0008270">
    <property type="term" value="F:zinc ion binding"/>
    <property type="evidence" value="ECO:0007669"/>
    <property type="project" value="UniProtKB-UniRule"/>
</dbReference>
<organism evidence="11">
    <name type="scientific">Candidatus Atribacter allofermentans</name>
    <dbReference type="NCBI Taxonomy" id="1852833"/>
    <lineage>
        <taxon>Bacteria</taxon>
        <taxon>Pseudomonadati</taxon>
        <taxon>Atribacterota</taxon>
        <taxon>Atribacteria</taxon>
        <taxon>Atribacterales</taxon>
        <taxon>Atribacteraceae</taxon>
        <taxon>Atribacter</taxon>
    </lineage>
</organism>
<dbReference type="GO" id="GO:0015935">
    <property type="term" value="C:small ribosomal subunit"/>
    <property type="evidence" value="ECO:0007669"/>
    <property type="project" value="TreeGrafter"/>
</dbReference>
<dbReference type="InterPro" id="IPR023053">
    <property type="entry name" value="Ribosomal_uS14_bact"/>
</dbReference>
<dbReference type="InterPro" id="IPR018271">
    <property type="entry name" value="Ribosomal_uS14_CS"/>
</dbReference>
<evidence type="ECO:0000256" key="3">
    <source>
        <dbReference type="ARBA" id="ARBA00022730"/>
    </source>
</evidence>
<evidence type="ECO:0000256" key="10">
    <source>
        <dbReference type="HAMAP-Rule" id="MF_01364"/>
    </source>
</evidence>
<dbReference type="PANTHER" id="PTHR19836">
    <property type="entry name" value="30S RIBOSOMAL PROTEIN S14"/>
    <property type="match status" value="1"/>
</dbReference>
<feature type="binding site" evidence="10">
    <location>
        <position position="24"/>
    </location>
    <ligand>
        <name>Zn(2+)</name>
        <dbReference type="ChEBI" id="CHEBI:29105"/>
    </ligand>
</feature>
<dbReference type="GO" id="GO:0006412">
    <property type="term" value="P:translation"/>
    <property type="evidence" value="ECO:0007669"/>
    <property type="project" value="UniProtKB-UniRule"/>
</dbReference>
<evidence type="ECO:0000256" key="8">
    <source>
        <dbReference type="ARBA" id="ARBA00035167"/>
    </source>
</evidence>
<feature type="binding site" evidence="10">
    <location>
        <position position="40"/>
    </location>
    <ligand>
        <name>Zn(2+)</name>
        <dbReference type="ChEBI" id="CHEBI:29105"/>
    </ligand>
</feature>
<dbReference type="HAMAP" id="MF_01364_B">
    <property type="entry name" value="Ribosomal_uS14_2_B"/>
    <property type="match status" value="1"/>
</dbReference>
<dbReference type="GO" id="GO:0005737">
    <property type="term" value="C:cytoplasm"/>
    <property type="evidence" value="ECO:0007669"/>
    <property type="project" value="UniProtKB-ARBA"/>
</dbReference>
<keyword evidence="2 10" id="KW-0479">Metal-binding</keyword>
<comment type="subunit">
    <text evidence="9 10">Part of the 30S ribosomal subunit. Contacts proteins S3 and S10.</text>
</comment>
<evidence type="ECO:0000313" key="11">
    <source>
        <dbReference type="EMBL" id="OQA61540.1"/>
    </source>
</evidence>
<reference evidence="11" key="1">
    <citation type="submission" date="2017-02" db="EMBL/GenBank/DDBJ databases">
        <title>Delving into the versatile metabolic prowess of the omnipresent phylum Bacteroidetes.</title>
        <authorList>
            <person name="Nobu M.K."/>
            <person name="Mei R."/>
            <person name="Narihiro T."/>
            <person name="Kuroda K."/>
            <person name="Liu W.-T."/>
        </authorList>
    </citation>
    <scope>NUCLEOTIDE SEQUENCE</scope>
    <source>
        <strain evidence="11">ADurb.Bin276</strain>
    </source>
</reference>
<dbReference type="Proteomes" id="UP000485569">
    <property type="component" value="Unassembled WGS sequence"/>
</dbReference>
<keyword evidence="3 10" id="KW-0699">rRNA-binding</keyword>
<dbReference type="Gene3D" id="4.10.830.10">
    <property type="entry name" value="30s Ribosomal Protein S14, Chain N"/>
    <property type="match status" value="1"/>
</dbReference>
<proteinExistence type="inferred from homology"/>
<feature type="binding site" evidence="10">
    <location>
        <position position="27"/>
    </location>
    <ligand>
        <name>Zn(2+)</name>
        <dbReference type="ChEBI" id="CHEBI:29105"/>
    </ligand>
</feature>
<dbReference type="InterPro" id="IPR043140">
    <property type="entry name" value="Ribosomal_uS14_sf"/>
</dbReference>
<evidence type="ECO:0000256" key="1">
    <source>
        <dbReference type="ARBA" id="ARBA00003686"/>
    </source>
</evidence>
<dbReference type="NCBIfam" id="NF005974">
    <property type="entry name" value="PRK08061.1"/>
    <property type="match status" value="1"/>
</dbReference>
<evidence type="ECO:0000256" key="5">
    <source>
        <dbReference type="ARBA" id="ARBA00022884"/>
    </source>
</evidence>
<dbReference type="SUPFAM" id="SSF57716">
    <property type="entry name" value="Glucocorticoid receptor-like (DNA-binding domain)"/>
    <property type="match status" value="1"/>
</dbReference>
<evidence type="ECO:0000256" key="7">
    <source>
        <dbReference type="ARBA" id="ARBA00023274"/>
    </source>
</evidence>
<accession>A0A1V5T449</accession>
<evidence type="ECO:0000256" key="6">
    <source>
        <dbReference type="ARBA" id="ARBA00022980"/>
    </source>
</evidence>
<keyword evidence="7 10" id="KW-0687">Ribonucleoprotein</keyword>
<dbReference type="GO" id="GO:0019843">
    <property type="term" value="F:rRNA binding"/>
    <property type="evidence" value="ECO:0007669"/>
    <property type="project" value="UniProtKB-UniRule"/>
</dbReference>
<name>A0A1V5T449_9BACT</name>
<dbReference type="AlphaFoldDB" id="A0A1V5T449"/>
<keyword evidence="4 10" id="KW-0862">Zinc</keyword>
<dbReference type="PROSITE" id="PS00527">
    <property type="entry name" value="RIBOSOMAL_S14"/>
    <property type="match status" value="1"/>
</dbReference>
<dbReference type="Pfam" id="PF00253">
    <property type="entry name" value="Ribosomal_S14"/>
    <property type="match status" value="1"/>
</dbReference>
<dbReference type="InterPro" id="IPR001209">
    <property type="entry name" value="Ribosomal_uS14"/>
</dbReference>